<feature type="coiled-coil region" evidence="5">
    <location>
        <begin position="322"/>
        <end position="353"/>
    </location>
</feature>
<evidence type="ECO:0000313" key="9">
    <source>
        <dbReference type="EMBL" id="CAI0398414.1"/>
    </source>
</evidence>
<evidence type="ECO:0000259" key="8">
    <source>
        <dbReference type="PROSITE" id="PS51005"/>
    </source>
</evidence>
<keyword evidence="10" id="KW-1185">Reference proteome</keyword>
<organism evidence="9 10">
    <name type="scientific">Linum tenue</name>
    <dbReference type="NCBI Taxonomy" id="586396"/>
    <lineage>
        <taxon>Eukaryota</taxon>
        <taxon>Viridiplantae</taxon>
        <taxon>Streptophyta</taxon>
        <taxon>Embryophyta</taxon>
        <taxon>Tracheophyta</taxon>
        <taxon>Spermatophyta</taxon>
        <taxon>Magnoliopsida</taxon>
        <taxon>eudicotyledons</taxon>
        <taxon>Gunneridae</taxon>
        <taxon>Pentapetalae</taxon>
        <taxon>rosids</taxon>
        <taxon>fabids</taxon>
        <taxon>Malpighiales</taxon>
        <taxon>Linaceae</taxon>
        <taxon>Linum</taxon>
    </lineage>
</organism>
<feature type="region of interest" description="Disordered" evidence="6">
    <location>
        <begin position="176"/>
        <end position="231"/>
    </location>
</feature>
<keyword evidence="2" id="KW-0238">DNA-binding</keyword>
<dbReference type="EMBL" id="CAMGYJ010000004">
    <property type="protein sequence ID" value="CAI0398414.1"/>
    <property type="molecule type" value="Genomic_DNA"/>
</dbReference>
<dbReference type="GO" id="GO:0006355">
    <property type="term" value="P:regulation of DNA-templated transcription"/>
    <property type="evidence" value="ECO:0007669"/>
    <property type="project" value="InterPro"/>
</dbReference>
<dbReference type="AlphaFoldDB" id="A0AAV0ILL1"/>
<dbReference type="InterPro" id="IPR036093">
    <property type="entry name" value="NAC_dom_sf"/>
</dbReference>
<feature type="compositionally biased region" description="Low complexity" evidence="6">
    <location>
        <begin position="178"/>
        <end position="199"/>
    </location>
</feature>
<feature type="transmembrane region" description="Helical" evidence="7">
    <location>
        <begin position="373"/>
        <end position="396"/>
    </location>
</feature>
<name>A0AAV0ILL1_9ROSI</name>
<gene>
    <name evidence="9" type="ORF">LITE_LOCUS9893</name>
</gene>
<sequence>MASSSGGGMSRETQMSIEASSMFPGFRFSPTDAELISYYLRKKIDGDEKCVEVIPQVEICRHEPWDLPAKSVVQSETEWFFFSSRGRKYPNGSQSKRATQLGYWKATGKERSVRSGSAVIGTKRTLVFHIGRAPRGERTEWIMHEYCTYSGAGHNLQDSLVVCRLRKNMDFRGHHGNCDGVISGNNNNNGNGTGMENNGAESSKKTTDSSSDSYSIEQRDGGGGAESSSRMARHDPFELKMLEESCRGIGLSKKNHEDDFYADILKDDIVSLDDDGGLAAPAVSVSAAAAAMQGFAPLWVVPPHQQQGTANRRVKLESRRRVGNVAAAARELEEEAKEKKEREDEVKKREKKKVPSCAVGLVMFVKKKRGKGVAALFVATVLVVAVLLTLFGSLFGHDKVSGKIRKVAHLPSLSFRSGT</sequence>
<comment type="caution">
    <text evidence="9">The sequence shown here is derived from an EMBL/GenBank/DDBJ whole genome shotgun (WGS) entry which is preliminary data.</text>
</comment>
<dbReference type="Proteomes" id="UP001154282">
    <property type="component" value="Unassembled WGS sequence"/>
</dbReference>
<evidence type="ECO:0000256" key="7">
    <source>
        <dbReference type="SAM" id="Phobius"/>
    </source>
</evidence>
<keyword evidence="4" id="KW-0539">Nucleus</keyword>
<protein>
    <recommendedName>
        <fullName evidence="8">NAC domain-containing protein</fullName>
    </recommendedName>
</protein>
<keyword evidence="1" id="KW-0805">Transcription regulation</keyword>
<dbReference type="Gene3D" id="2.170.150.80">
    <property type="entry name" value="NAC domain"/>
    <property type="match status" value="1"/>
</dbReference>
<dbReference type="GO" id="GO:0003677">
    <property type="term" value="F:DNA binding"/>
    <property type="evidence" value="ECO:0007669"/>
    <property type="project" value="UniProtKB-KW"/>
</dbReference>
<feature type="domain" description="NAC" evidence="8">
    <location>
        <begin position="22"/>
        <end position="168"/>
    </location>
</feature>
<evidence type="ECO:0000256" key="5">
    <source>
        <dbReference type="SAM" id="Coils"/>
    </source>
</evidence>
<keyword evidence="5" id="KW-0175">Coiled coil</keyword>
<dbReference type="InterPro" id="IPR003441">
    <property type="entry name" value="NAC-dom"/>
</dbReference>
<dbReference type="Pfam" id="PF02365">
    <property type="entry name" value="NAM"/>
    <property type="match status" value="1"/>
</dbReference>
<dbReference type="PANTHER" id="PTHR31744">
    <property type="entry name" value="PROTEIN CUP-SHAPED COTYLEDON 2-RELATED"/>
    <property type="match status" value="1"/>
</dbReference>
<accession>A0AAV0ILL1</accession>
<evidence type="ECO:0000256" key="6">
    <source>
        <dbReference type="SAM" id="MobiDB-lite"/>
    </source>
</evidence>
<dbReference type="SUPFAM" id="SSF101941">
    <property type="entry name" value="NAC domain"/>
    <property type="match status" value="1"/>
</dbReference>
<keyword evidence="7" id="KW-1133">Transmembrane helix</keyword>
<evidence type="ECO:0000256" key="1">
    <source>
        <dbReference type="ARBA" id="ARBA00023015"/>
    </source>
</evidence>
<evidence type="ECO:0000256" key="4">
    <source>
        <dbReference type="ARBA" id="ARBA00023242"/>
    </source>
</evidence>
<dbReference type="PANTHER" id="PTHR31744:SF210">
    <property type="entry name" value="NAC DOMAIN-CONTAINING PROTEIN 86-LIKE"/>
    <property type="match status" value="1"/>
</dbReference>
<keyword evidence="7" id="KW-0812">Transmembrane</keyword>
<keyword evidence="7" id="KW-0472">Membrane</keyword>
<dbReference type="PROSITE" id="PS51005">
    <property type="entry name" value="NAC"/>
    <property type="match status" value="1"/>
</dbReference>
<evidence type="ECO:0000256" key="3">
    <source>
        <dbReference type="ARBA" id="ARBA00023163"/>
    </source>
</evidence>
<evidence type="ECO:0000256" key="2">
    <source>
        <dbReference type="ARBA" id="ARBA00023125"/>
    </source>
</evidence>
<proteinExistence type="predicted"/>
<reference evidence="9" key="1">
    <citation type="submission" date="2022-08" db="EMBL/GenBank/DDBJ databases">
        <authorList>
            <person name="Gutierrez-Valencia J."/>
        </authorList>
    </citation>
    <scope>NUCLEOTIDE SEQUENCE</scope>
</reference>
<evidence type="ECO:0000313" key="10">
    <source>
        <dbReference type="Proteomes" id="UP001154282"/>
    </source>
</evidence>
<keyword evidence="3" id="KW-0804">Transcription</keyword>